<dbReference type="Proteomes" id="UP000002931">
    <property type="component" value="Unassembled WGS sequence"/>
</dbReference>
<organism evidence="5 6">
    <name type="scientific">Maritimibacter alkaliphilus HTCC2654</name>
    <dbReference type="NCBI Taxonomy" id="314271"/>
    <lineage>
        <taxon>Bacteria</taxon>
        <taxon>Pseudomonadati</taxon>
        <taxon>Pseudomonadota</taxon>
        <taxon>Alphaproteobacteria</taxon>
        <taxon>Rhodobacterales</taxon>
        <taxon>Roseobacteraceae</taxon>
        <taxon>Maritimibacter</taxon>
    </lineage>
</organism>
<keyword evidence="3" id="KW-0732">Signal</keyword>
<dbReference type="PROSITE" id="PS51123">
    <property type="entry name" value="OMPA_2"/>
    <property type="match status" value="1"/>
</dbReference>
<dbReference type="Gene3D" id="3.30.1330.60">
    <property type="entry name" value="OmpA-like domain"/>
    <property type="match status" value="1"/>
</dbReference>
<feature type="compositionally biased region" description="Acidic residues" evidence="2">
    <location>
        <begin position="113"/>
        <end position="130"/>
    </location>
</feature>
<evidence type="ECO:0000256" key="2">
    <source>
        <dbReference type="SAM" id="MobiDB-lite"/>
    </source>
</evidence>
<dbReference type="InterPro" id="IPR036737">
    <property type="entry name" value="OmpA-like_sf"/>
</dbReference>
<name>A3VKH1_9RHOB</name>
<proteinExistence type="predicted"/>
<feature type="compositionally biased region" description="Low complexity" evidence="2">
    <location>
        <begin position="330"/>
        <end position="351"/>
    </location>
</feature>
<dbReference type="InterPro" id="IPR006665">
    <property type="entry name" value="OmpA-like"/>
</dbReference>
<feature type="compositionally biased region" description="Low complexity" evidence="2">
    <location>
        <begin position="102"/>
        <end position="112"/>
    </location>
</feature>
<feature type="signal peptide" evidence="3">
    <location>
        <begin position="1"/>
        <end position="25"/>
    </location>
</feature>
<evidence type="ECO:0000313" key="6">
    <source>
        <dbReference type="Proteomes" id="UP000002931"/>
    </source>
</evidence>
<dbReference type="InterPro" id="IPR050330">
    <property type="entry name" value="Bact_OuterMem_StrucFunc"/>
</dbReference>
<dbReference type="CDD" id="cd07185">
    <property type="entry name" value="OmpA_C-like"/>
    <property type="match status" value="1"/>
</dbReference>
<feature type="compositionally biased region" description="Acidic residues" evidence="2">
    <location>
        <begin position="296"/>
        <end position="318"/>
    </location>
</feature>
<evidence type="ECO:0000256" key="3">
    <source>
        <dbReference type="SAM" id="SignalP"/>
    </source>
</evidence>
<evidence type="ECO:0000259" key="4">
    <source>
        <dbReference type="PROSITE" id="PS51123"/>
    </source>
</evidence>
<feature type="compositionally biased region" description="Low complexity" evidence="2">
    <location>
        <begin position="73"/>
        <end position="93"/>
    </location>
</feature>
<feature type="domain" description="OmpA-like" evidence="4">
    <location>
        <begin position="525"/>
        <end position="645"/>
    </location>
</feature>
<dbReference type="AlphaFoldDB" id="A3VKH1"/>
<dbReference type="PANTHER" id="PTHR30329">
    <property type="entry name" value="STATOR ELEMENT OF FLAGELLAR MOTOR COMPLEX"/>
    <property type="match status" value="1"/>
</dbReference>
<keyword evidence="1" id="KW-0472">Membrane</keyword>
<dbReference type="SUPFAM" id="SSF103088">
    <property type="entry name" value="OmpA-like"/>
    <property type="match status" value="1"/>
</dbReference>
<gene>
    <name evidence="5" type="ORF">RB2654_04681</name>
</gene>
<protein>
    <submittedName>
        <fullName evidence="5">Outer membrane protein, OmpA/MotB family protein</fullName>
    </submittedName>
</protein>
<dbReference type="OrthoDB" id="9792021at2"/>
<dbReference type="RefSeq" id="WP_008329170.1">
    <property type="nucleotide sequence ID" value="NZ_CH902578.1"/>
</dbReference>
<sequence>MLKNALKSTSVVALCTALMTPPVLAQDAEENLEECTVTGPFPCVTENGVRVESAMELAKETLMPSEAEEGEQAETAPQEPETPAEPATPDAPGQDVADETPAADAPGRADAQAEAEVEAEAEAQADDEGLVENLANDLVDAGEEAADTVQETAEQAGDAVEQTAEDAADAAEQTAEDAADTAEAAADAAEEEAGDAAQELAEELPADETVEAEAEATAEAEAEAEAASDEDALADALEEDANAEATAEAEAEASDEEMTAGERIEEETSAETAQAPSAPEEPMEDQAPEAAAAADAEAEATDEDMASDDDVVVEEVTEAEARSSGEEFETTATVTEEAAASNNGGNNNGSGLNRQLTDFEKLVLAGLGGIAVGTILANGKEIVSNSGDRIVVQNPDGTYQVLKNDDTILRQPGVVVSTKSYNDGSTRTVVERDNGVRIVTIRAADGTVLKRTRVMPNGDQYVLFDDTVEAQPVSQQDVQDYEPIDDIRASDSDEAALREALMASMDRDPGRTYSLRQVRQFSGVRDLAPVIEVDAITFDTGSAVIRSGQAEELAALGQAIRSVIEERPDAVFLIEGHTDAVGGAAYNLALSDRRAESVALALTEYFDVPPENMITQGYGESELKIVTSEAERQNRRANVRNITPLLQ</sequence>
<reference evidence="5 6" key="1">
    <citation type="journal article" date="2010" name="J. Bacteriol.">
        <title>Genome sequences of Pelagibaca bermudensis HTCC2601T and Maritimibacter alkaliphilus HTCC2654T, the type strains of two marine Roseobacter genera.</title>
        <authorList>
            <person name="Thrash J.C."/>
            <person name="Cho J.C."/>
            <person name="Ferriera S."/>
            <person name="Johnson J."/>
            <person name="Vergin K.L."/>
            <person name="Giovannoni S.J."/>
        </authorList>
    </citation>
    <scope>NUCLEOTIDE SEQUENCE [LARGE SCALE GENOMIC DNA]</scope>
    <source>
        <strain evidence="5 6">HTCC2654</strain>
    </source>
</reference>
<dbReference type="Pfam" id="PF00691">
    <property type="entry name" value="OmpA"/>
    <property type="match status" value="1"/>
</dbReference>
<dbReference type="STRING" id="314271.RB2654_04681"/>
<accession>A3VKH1</accession>
<dbReference type="EMBL" id="AAMT01000017">
    <property type="protein sequence ID" value="EAQ11295.1"/>
    <property type="molecule type" value="Genomic_DNA"/>
</dbReference>
<feature type="compositionally biased region" description="Acidic residues" evidence="2">
    <location>
        <begin position="188"/>
        <end position="269"/>
    </location>
</feature>
<feature type="compositionally biased region" description="Acidic residues" evidence="2">
    <location>
        <begin position="163"/>
        <end position="180"/>
    </location>
</feature>
<feature type="chain" id="PRO_5002662064" evidence="3">
    <location>
        <begin position="26"/>
        <end position="647"/>
    </location>
</feature>
<keyword evidence="6" id="KW-1185">Reference proteome</keyword>
<evidence type="ECO:0000256" key="1">
    <source>
        <dbReference type="PROSITE-ProRule" id="PRU00473"/>
    </source>
</evidence>
<dbReference type="HOGENOM" id="CLU_021407_1_0_5"/>
<evidence type="ECO:0000313" key="5">
    <source>
        <dbReference type="EMBL" id="EAQ11295.1"/>
    </source>
</evidence>
<dbReference type="GO" id="GO:0016020">
    <property type="term" value="C:membrane"/>
    <property type="evidence" value="ECO:0007669"/>
    <property type="project" value="UniProtKB-UniRule"/>
</dbReference>
<comment type="caution">
    <text evidence="5">The sequence shown here is derived from an EMBL/GenBank/DDBJ whole genome shotgun (WGS) entry which is preliminary data.</text>
</comment>
<feature type="region of interest" description="Disordered" evidence="2">
    <location>
        <begin position="63"/>
        <end position="352"/>
    </location>
</feature>
<dbReference type="PANTHER" id="PTHR30329:SF21">
    <property type="entry name" value="LIPOPROTEIN YIAD-RELATED"/>
    <property type="match status" value="1"/>
</dbReference>
<dbReference type="eggNOG" id="COG2885">
    <property type="taxonomic scope" value="Bacteria"/>
</dbReference>